<dbReference type="Proteomes" id="UP000712281">
    <property type="component" value="Unassembled WGS sequence"/>
</dbReference>
<organism evidence="1 2">
    <name type="scientific">Brassica cretica</name>
    <name type="common">Mustard</name>
    <dbReference type="NCBI Taxonomy" id="69181"/>
    <lineage>
        <taxon>Eukaryota</taxon>
        <taxon>Viridiplantae</taxon>
        <taxon>Streptophyta</taxon>
        <taxon>Embryophyta</taxon>
        <taxon>Tracheophyta</taxon>
        <taxon>Spermatophyta</taxon>
        <taxon>Magnoliopsida</taxon>
        <taxon>eudicotyledons</taxon>
        <taxon>Gunneridae</taxon>
        <taxon>Pentapetalae</taxon>
        <taxon>rosids</taxon>
        <taxon>malvids</taxon>
        <taxon>Brassicales</taxon>
        <taxon>Brassicaceae</taxon>
        <taxon>Brassiceae</taxon>
        <taxon>Brassica</taxon>
    </lineage>
</organism>
<gene>
    <name evidence="1" type="ORF">F2Q68_00025512</name>
</gene>
<proteinExistence type="predicted"/>
<comment type="caution">
    <text evidence="1">The sequence shown here is derived from an EMBL/GenBank/DDBJ whole genome shotgun (WGS) entry which is preliminary data.</text>
</comment>
<accession>A0A8S9II37</accession>
<evidence type="ECO:0000313" key="1">
    <source>
        <dbReference type="EMBL" id="KAF2569551.1"/>
    </source>
</evidence>
<dbReference type="AlphaFoldDB" id="A0A8S9II37"/>
<dbReference type="EMBL" id="QGKW02001911">
    <property type="protein sequence ID" value="KAF2569551.1"/>
    <property type="molecule type" value="Genomic_DNA"/>
</dbReference>
<evidence type="ECO:0000313" key="2">
    <source>
        <dbReference type="Proteomes" id="UP000712281"/>
    </source>
</evidence>
<reference evidence="1" key="1">
    <citation type="submission" date="2019-12" db="EMBL/GenBank/DDBJ databases">
        <title>Genome sequencing and annotation of Brassica cretica.</title>
        <authorList>
            <person name="Studholme D.J."/>
            <person name="Sarris P.F."/>
        </authorList>
    </citation>
    <scope>NUCLEOTIDE SEQUENCE</scope>
    <source>
        <strain evidence="1">PFS-001/15</strain>
        <tissue evidence="1">Leaf</tissue>
    </source>
</reference>
<protein>
    <submittedName>
        <fullName evidence="1">Uncharacterized protein</fullName>
    </submittedName>
</protein>
<sequence>MIAMRECHCIIPKDYMKCSMGHYAMKGCLVRTLYGDSNTLVPGIRKRAAHKTETITNLLRPVVFAKASKKDHQPGQEMDIIPTDYLREDQVESQAVSVPKMSRYKGMCTSGECVPLLGASLNSSGSSLSFSKEAVKSVERGRFQTWSMKRASRV</sequence>
<name>A0A8S9II37_BRACR</name>